<sequence length="202" mass="20920">MPERVSPGDKPRTAQVPVQCGGKQKLTAEGSSAQKGAMDVFIQAYGKACSGQQLAYNPSGSGNGVSRFNQAQVDFGASDSALNAEKGEVDKAKERCKGNPAWNLPLVFGPVAISYKLDGADEINLTSDVIAKIFSGAVKTWDDAAITAANNGKALPAKPIQVIYRGDDSGTTDNFQTYLGASASSVWTKGAGKKFVGGVGQG</sequence>
<dbReference type="InterPro" id="IPR024370">
    <property type="entry name" value="PBP_domain"/>
</dbReference>
<gene>
    <name evidence="4" type="ORF">ACFQ1S_36525</name>
</gene>
<reference evidence="5" key="1">
    <citation type="journal article" date="2019" name="Int. J. Syst. Evol. Microbiol.">
        <title>The Global Catalogue of Microorganisms (GCM) 10K type strain sequencing project: providing services to taxonomists for standard genome sequencing and annotation.</title>
        <authorList>
            <consortium name="The Broad Institute Genomics Platform"/>
            <consortium name="The Broad Institute Genome Sequencing Center for Infectious Disease"/>
            <person name="Wu L."/>
            <person name="Ma J."/>
        </authorList>
    </citation>
    <scope>NUCLEOTIDE SEQUENCE [LARGE SCALE GENOMIC DNA]</scope>
    <source>
        <strain evidence="5">JCM 31486</strain>
    </source>
</reference>
<dbReference type="SUPFAM" id="SSF53850">
    <property type="entry name" value="Periplasmic binding protein-like II"/>
    <property type="match status" value="1"/>
</dbReference>
<comment type="caution">
    <text evidence="4">The sequence shown here is derived from an EMBL/GenBank/DDBJ whole genome shotgun (WGS) entry which is preliminary data.</text>
</comment>
<feature type="non-terminal residue" evidence="4">
    <location>
        <position position="202"/>
    </location>
</feature>
<dbReference type="InterPro" id="IPR050962">
    <property type="entry name" value="Phosphate-bind_PstS"/>
</dbReference>
<feature type="compositionally biased region" description="Basic and acidic residues" evidence="2">
    <location>
        <begin position="1"/>
        <end position="12"/>
    </location>
</feature>
<organism evidence="4 5">
    <name type="scientific">Kibdelosporangium lantanae</name>
    <dbReference type="NCBI Taxonomy" id="1497396"/>
    <lineage>
        <taxon>Bacteria</taxon>
        <taxon>Bacillati</taxon>
        <taxon>Actinomycetota</taxon>
        <taxon>Actinomycetes</taxon>
        <taxon>Pseudonocardiales</taxon>
        <taxon>Pseudonocardiaceae</taxon>
        <taxon>Kibdelosporangium</taxon>
    </lineage>
</organism>
<name>A0ABW3MMF3_9PSEU</name>
<comment type="similarity">
    <text evidence="1">Belongs to the PstS family.</text>
</comment>
<evidence type="ECO:0000256" key="2">
    <source>
        <dbReference type="SAM" id="MobiDB-lite"/>
    </source>
</evidence>
<protein>
    <submittedName>
        <fullName evidence="4">Extracellular solute-binding protein</fullName>
    </submittedName>
</protein>
<evidence type="ECO:0000259" key="3">
    <source>
        <dbReference type="Pfam" id="PF12849"/>
    </source>
</evidence>
<proteinExistence type="inferred from homology"/>
<accession>A0ABW3MMF3</accession>
<keyword evidence="5" id="KW-1185">Reference proteome</keyword>
<dbReference type="PANTHER" id="PTHR42996:SF1">
    <property type="entry name" value="PHOSPHATE-BINDING PROTEIN PSTS"/>
    <property type="match status" value="1"/>
</dbReference>
<dbReference type="PANTHER" id="PTHR42996">
    <property type="entry name" value="PHOSPHATE-BINDING PROTEIN PSTS"/>
    <property type="match status" value="1"/>
</dbReference>
<evidence type="ECO:0000313" key="4">
    <source>
        <dbReference type="EMBL" id="MFD1050644.1"/>
    </source>
</evidence>
<dbReference type="Gene3D" id="3.40.190.10">
    <property type="entry name" value="Periplasmic binding protein-like II"/>
    <property type="match status" value="2"/>
</dbReference>
<dbReference type="Pfam" id="PF12849">
    <property type="entry name" value="PBP_like_2"/>
    <property type="match status" value="1"/>
</dbReference>
<evidence type="ECO:0000313" key="5">
    <source>
        <dbReference type="Proteomes" id="UP001597045"/>
    </source>
</evidence>
<dbReference type="Proteomes" id="UP001597045">
    <property type="component" value="Unassembled WGS sequence"/>
</dbReference>
<dbReference type="EMBL" id="JBHTIS010002992">
    <property type="protein sequence ID" value="MFD1050644.1"/>
    <property type="molecule type" value="Genomic_DNA"/>
</dbReference>
<evidence type="ECO:0000256" key="1">
    <source>
        <dbReference type="ARBA" id="ARBA00008725"/>
    </source>
</evidence>
<feature type="domain" description="PBP" evidence="3">
    <location>
        <begin position="24"/>
        <end position="182"/>
    </location>
</feature>
<feature type="region of interest" description="Disordered" evidence="2">
    <location>
        <begin position="1"/>
        <end position="25"/>
    </location>
</feature>